<dbReference type="CDD" id="cd18322">
    <property type="entry name" value="BTB_POZ_SKP1"/>
    <property type="match status" value="1"/>
</dbReference>
<dbReference type="Pfam" id="PF03931">
    <property type="entry name" value="Skp1_POZ"/>
    <property type="match status" value="1"/>
</dbReference>
<proteinExistence type="inferred from homology"/>
<comment type="subunit">
    <text evidence="4">Part of a SCF (SKP1-cullin-F-box) protein ligase complex.</text>
</comment>
<accession>A0ABM0WCU8</accession>
<keyword evidence="7" id="KW-1185">Reference proteome</keyword>
<evidence type="ECO:0000259" key="6">
    <source>
        <dbReference type="Pfam" id="PF03931"/>
    </source>
</evidence>
<evidence type="ECO:0000256" key="2">
    <source>
        <dbReference type="ARBA" id="ARBA00009993"/>
    </source>
</evidence>
<evidence type="ECO:0000313" key="7">
    <source>
        <dbReference type="Proteomes" id="UP000694864"/>
    </source>
</evidence>
<gene>
    <name evidence="8" type="primary">LOC104749339</name>
</gene>
<name>A0ABM0WCU8_CAMSA</name>
<dbReference type="SUPFAM" id="SSF54695">
    <property type="entry name" value="POZ domain"/>
    <property type="match status" value="1"/>
</dbReference>
<organism evidence="7 8">
    <name type="scientific">Camelina sativa</name>
    <name type="common">False flax</name>
    <name type="synonym">Myagrum sativum</name>
    <dbReference type="NCBI Taxonomy" id="90675"/>
    <lineage>
        <taxon>Eukaryota</taxon>
        <taxon>Viridiplantae</taxon>
        <taxon>Streptophyta</taxon>
        <taxon>Embryophyta</taxon>
        <taxon>Tracheophyta</taxon>
        <taxon>Spermatophyta</taxon>
        <taxon>Magnoliopsida</taxon>
        <taxon>eudicotyledons</taxon>
        <taxon>Gunneridae</taxon>
        <taxon>Pentapetalae</taxon>
        <taxon>rosids</taxon>
        <taxon>malvids</taxon>
        <taxon>Brassicales</taxon>
        <taxon>Brassicaceae</taxon>
        <taxon>Camelineae</taxon>
        <taxon>Camelina</taxon>
    </lineage>
</organism>
<dbReference type="Pfam" id="PF01466">
    <property type="entry name" value="Skp1"/>
    <property type="match status" value="1"/>
</dbReference>
<feature type="domain" description="SKP1 component POZ" evidence="6">
    <location>
        <begin position="5"/>
        <end position="63"/>
    </location>
</feature>
<keyword evidence="3 4" id="KW-0833">Ubl conjugation pathway</keyword>
<dbReference type="RefSeq" id="XP_010469243.1">
    <property type="nucleotide sequence ID" value="XM_010470941.1"/>
</dbReference>
<sequence length="159" mass="18242">MSKKMMIELKSSDGDSFTIDEDVATQSQTLKNMVEADCVRTTIPLQITSKILKIVIEYCEKHKHVVVSDSSTVEESKEDLKKWDADFMKTIEHSILFDVMMAANYLNIQSLLDLTCQTVADLLSAGKTPEELRAQFNIEKDLTDEEEAEIRWENQWAFE</sequence>
<dbReference type="InterPro" id="IPR001232">
    <property type="entry name" value="SKP1-like"/>
</dbReference>
<dbReference type="InterPro" id="IPR036296">
    <property type="entry name" value="SKP1-like_dim_sf"/>
</dbReference>
<feature type="domain" description="SKP1 component dimerisation" evidence="5">
    <location>
        <begin position="109"/>
        <end position="157"/>
    </location>
</feature>
<dbReference type="InterPro" id="IPR016897">
    <property type="entry name" value="SKP1"/>
</dbReference>
<dbReference type="SMART" id="SM00512">
    <property type="entry name" value="Skp1"/>
    <property type="match status" value="1"/>
</dbReference>
<comment type="function">
    <text evidence="4">Involved in ubiquitination and subsequent proteasomal degradation of target proteins. Together with CUL1, RBX1 and a F-box protein, it forms a SCF E3 ubiquitin ligase complex. The functional specificity of this complex depends on the type of F-box protein. In the SCF complex, it serves as an adapter that links the F-box protein to CUL1.</text>
</comment>
<dbReference type="InterPro" id="IPR016072">
    <property type="entry name" value="Skp1_comp_dimer"/>
</dbReference>
<reference evidence="8" key="2">
    <citation type="submission" date="2025-08" db="UniProtKB">
        <authorList>
            <consortium name="RefSeq"/>
        </authorList>
    </citation>
    <scope>IDENTIFICATION</scope>
    <source>
        <tissue evidence="8">Leaf</tissue>
    </source>
</reference>
<dbReference type="PIRSF" id="PIRSF028729">
    <property type="entry name" value="E3_ubiquit_lig_SCF_Skp"/>
    <property type="match status" value="1"/>
</dbReference>
<dbReference type="PANTHER" id="PTHR11165">
    <property type="entry name" value="SKP1"/>
    <property type="match status" value="1"/>
</dbReference>
<protein>
    <recommendedName>
        <fullName evidence="4">SKP1-like protein</fullName>
    </recommendedName>
</protein>
<dbReference type="InterPro" id="IPR016073">
    <property type="entry name" value="Skp1_comp_POZ"/>
</dbReference>
<dbReference type="Proteomes" id="UP000694864">
    <property type="component" value="Chromosome 16"/>
</dbReference>
<dbReference type="GeneID" id="104749339"/>
<evidence type="ECO:0000256" key="1">
    <source>
        <dbReference type="ARBA" id="ARBA00004906"/>
    </source>
</evidence>
<comment type="similarity">
    <text evidence="2 4">Belongs to the SKP1 family.</text>
</comment>
<evidence type="ECO:0000256" key="3">
    <source>
        <dbReference type="ARBA" id="ARBA00022786"/>
    </source>
</evidence>
<evidence type="ECO:0000256" key="4">
    <source>
        <dbReference type="PIRNR" id="PIRNR028729"/>
    </source>
</evidence>
<evidence type="ECO:0000259" key="5">
    <source>
        <dbReference type="Pfam" id="PF01466"/>
    </source>
</evidence>
<dbReference type="Gene3D" id="3.30.710.10">
    <property type="entry name" value="Potassium Channel Kv1.1, Chain A"/>
    <property type="match status" value="1"/>
</dbReference>
<evidence type="ECO:0000313" key="8">
    <source>
        <dbReference type="RefSeq" id="XP_010469243.1"/>
    </source>
</evidence>
<dbReference type="SUPFAM" id="SSF81382">
    <property type="entry name" value="Skp1 dimerisation domain-like"/>
    <property type="match status" value="1"/>
</dbReference>
<dbReference type="InterPro" id="IPR011333">
    <property type="entry name" value="SKP1/BTB/POZ_sf"/>
</dbReference>
<reference evidence="7" key="1">
    <citation type="journal article" date="2014" name="Nat. Commun.">
        <title>The emerging biofuel crop Camelina sativa retains a highly undifferentiated hexaploid genome structure.</title>
        <authorList>
            <person name="Kagale S."/>
            <person name="Koh C."/>
            <person name="Nixon J."/>
            <person name="Bollina V."/>
            <person name="Clarke W.E."/>
            <person name="Tuteja R."/>
            <person name="Spillane C."/>
            <person name="Robinson S.J."/>
            <person name="Links M.G."/>
            <person name="Clarke C."/>
            <person name="Higgins E.E."/>
            <person name="Huebert T."/>
            <person name="Sharpe A.G."/>
            <person name="Parkin I.A."/>
        </authorList>
    </citation>
    <scope>NUCLEOTIDE SEQUENCE [LARGE SCALE GENOMIC DNA]</scope>
    <source>
        <strain evidence="7">cv. DH55</strain>
    </source>
</reference>
<comment type="pathway">
    <text evidence="1 4">Protein modification; protein ubiquitination.</text>
</comment>